<proteinExistence type="predicted"/>
<dbReference type="GO" id="GO:0016874">
    <property type="term" value="F:ligase activity"/>
    <property type="evidence" value="ECO:0007669"/>
    <property type="project" value="UniProtKB-KW"/>
</dbReference>
<evidence type="ECO:0000313" key="2">
    <source>
        <dbReference type="Proteomes" id="UP000325315"/>
    </source>
</evidence>
<evidence type="ECO:0000313" key="1">
    <source>
        <dbReference type="EMBL" id="KAA3474181.1"/>
    </source>
</evidence>
<organism evidence="1 2">
    <name type="scientific">Gossypium australe</name>
    <dbReference type="NCBI Taxonomy" id="47621"/>
    <lineage>
        <taxon>Eukaryota</taxon>
        <taxon>Viridiplantae</taxon>
        <taxon>Streptophyta</taxon>
        <taxon>Embryophyta</taxon>
        <taxon>Tracheophyta</taxon>
        <taxon>Spermatophyta</taxon>
        <taxon>Magnoliopsida</taxon>
        <taxon>eudicotyledons</taxon>
        <taxon>Gunneridae</taxon>
        <taxon>Pentapetalae</taxon>
        <taxon>rosids</taxon>
        <taxon>malvids</taxon>
        <taxon>Malvales</taxon>
        <taxon>Malvaceae</taxon>
        <taxon>Malvoideae</taxon>
        <taxon>Gossypium</taxon>
    </lineage>
</organism>
<sequence length="79" mass="8654">MHTSYGVPIRAINRPGSQLLGANGRDDGPIHVFGMDGEACRQISPCIKDGINKITLTGCDARMFCFGVRIVKRRTVQHV</sequence>
<reference evidence="2" key="1">
    <citation type="journal article" date="2019" name="Plant Biotechnol. J.">
        <title>Genome sequencing of the Australian wild diploid species Gossypium australe highlights disease resistance and delayed gland morphogenesis.</title>
        <authorList>
            <person name="Cai Y."/>
            <person name="Cai X."/>
            <person name="Wang Q."/>
            <person name="Wang P."/>
            <person name="Zhang Y."/>
            <person name="Cai C."/>
            <person name="Xu Y."/>
            <person name="Wang K."/>
            <person name="Zhou Z."/>
            <person name="Wang C."/>
            <person name="Geng S."/>
            <person name="Li B."/>
            <person name="Dong Q."/>
            <person name="Hou Y."/>
            <person name="Wang H."/>
            <person name="Ai P."/>
            <person name="Liu Z."/>
            <person name="Yi F."/>
            <person name="Sun M."/>
            <person name="An G."/>
            <person name="Cheng J."/>
            <person name="Zhang Y."/>
            <person name="Shi Q."/>
            <person name="Xie Y."/>
            <person name="Shi X."/>
            <person name="Chang Y."/>
            <person name="Huang F."/>
            <person name="Chen Y."/>
            <person name="Hong S."/>
            <person name="Mi L."/>
            <person name="Sun Q."/>
            <person name="Zhang L."/>
            <person name="Zhou B."/>
            <person name="Peng R."/>
            <person name="Zhang X."/>
            <person name="Liu F."/>
        </authorList>
    </citation>
    <scope>NUCLEOTIDE SEQUENCE [LARGE SCALE GENOMIC DNA]</scope>
    <source>
        <strain evidence="2">cv. PA1801</strain>
    </source>
</reference>
<name>A0A5B6VXP3_9ROSI</name>
<comment type="caution">
    <text evidence="1">The sequence shown here is derived from an EMBL/GenBank/DDBJ whole genome shotgun (WGS) entry which is preliminary data.</text>
</comment>
<dbReference type="PANTHER" id="PTHR10782:SF102">
    <property type="entry name" value="E3 SUMO-PROTEIN LIGASE SIZ1"/>
    <property type="match status" value="1"/>
</dbReference>
<keyword evidence="1" id="KW-0436">Ligase</keyword>
<dbReference type="GO" id="GO:0016925">
    <property type="term" value="P:protein sumoylation"/>
    <property type="evidence" value="ECO:0007669"/>
    <property type="project" value="TreeGrafter"/>
</dbReference>
<accession>A0A5B6VXP3</accession>
<dbReference type="Proteomes" id="UP000325315">
    <property type="component" value="Unassembled WGS sequence"/>
</dbReference>
<dbReference type="PANTHER" id="PTHR10782">
    <property type="entry name" value="ZINC FINGER MIZ DOMAIN-CONTAINING PROTEIN"/>
    <property type="match status" value="1"/>
</dbReference>
<protein>
    <submittedName>
        <fullName evidence="1">E3 SUMO-protein ligase SIZ1-like isoform X3</fullName>
    </submittedName>
</protein>
<dbReference type="AlphaFoldDB" id="A0A5B6VXP3"/>
<dbReference type="GO" id="GO:0000785">
    <property type="term" value="C:chromatin"/>
    <property type="evidence" value="ECO:0007669"/>
    <property type="project" value="TreeGrafter"/>
</dbReference>
<keyword evidence="2" id="KW-1185">Reference proteome</keyword>
<gene>
    <name evidence="1" type="ORF">EPI10_024500</name>
</gene>
<dbReference type="GO" id="GO:0061665">
    <property type="term" value="F:SUMO ligase activity"/>
    <property type="evidence" value="ECO:0007669"/>
    <property type="project" value="TreeGrafter"/>
</dbReference>
<dbReference type="OrthoDB" id="1286245at2759"/>
<dbReference type="EMBL" id="SMMG02000005">
    <property type="protein sequence ID" value="KAA3474181.1"/>
    <property type="molecule type" value="Genomic_DNA"/>
</dbReference>